<sequence length="202" mass="22364">MEPTMTTRNLPWQPPNADDIEALPVGKWWDAISAPTPVADRALELLGHRSGAVIQDDTYGKTYWLIGIDTARSWCMRQIRVLTELADEGTLLGVPPASWVSGHSSYWRVPFRLDRCLTDTRLLHDALAQAVREILGPTPDGRQLCHRCQLPTEEPVLVTMEHSGSVAGATVYACPAHARDYPADAVTQAAAMRRALDRGRTR</sequence>
<dbReference type="Proteomes" id="UP000720508">
    <property type="component" value="Unassembled WGS sequence"/>
</dbReference>
<keyword evidence="2" id="KW-1185">Reference proteome</keyword>
<evidence type="ECO:0000313" key="2">
    <source>
        <dbReference type="Proteomes" id="UP000720508"/>
    </source>
</evidence>
<evidence type="ECO:0000313" key="1">
    <source>
        <dbReference type="EMBL" id="MBU3866683.1"/>
    </source>
</evidence>
<gene>
    <name evidence="1" type="ORF">KN815_22215</name>
</gene>
<proteinExistence type="predicted"/>
<name>A0ABS6CIE8_9ACTN</name>
<accession>A0ABS6CIE8</accession>
<protein>
    <submittedName>
        <fullName evidence="1">Uncharacterized protein</fullName>
    </submittedName>
</protein>
<reference evidence="1 2" key="1">
    <citation type="submission" date="2021-06" db="EMBL/GenBank/DDBJ databases">
        <authorList>
            <person name="Pan X."/>
        </authorList>
    </citation>
    <scope>NUCLEOTIDE SEQUENCE [LARGE SCALE GENOMIC DNA]</scope>
    <source>
        <strain evidence="1 2">4503</strain>
    </source>
</reference>
<comment type="caution">
    <text evidence="1">The sequence shown here is derived from an EMBL/GenBank/DDBJ whole genome shotgun (WGS) entry which is preliminary data.</text>
</comment>
<organism evidence="1 2">
    <name type="scientific">Streptomyces niphimycinicus</name>
    <dbReference type="NCBI Taxonomy" id="2842201"/>
    <lineage>
        <taxon>Bacteria</taxon>
        <taxon>Bacillati</taxon>
        <taxon>Actinomycetota</taxon>
        <taxon>Actinomycetes</taxon>
        <taxon>Kitasatosporales</taxon>
        <taxon>Streptomycetaceae</taxon>
        <taxon>Streptomyces</taxon>
    </lineage>
</organism>
<dbReference type="EMBL" id="JAHLEM010000242">
    <property type="protein sequence ID" value="MBU3866683.1"/>
    <property type="molecule type" value="Genomic_DNA"/>
</dbReference>